<keyword evidence="1 2" id="KW-0728">SH3 domain</keyword>
<dbReference type="SUPFAM" id="SSF50044">
    <property type="entry name" value="SH3-domain"/>
    <property type="match status" value="1"/>
</dbReference>
<feature type="compositionally biased region" description="Acidic residues" evidence="3">
    <location>
        <begin position="592"/>
        <end position="603"/>
    </location>
</feature>
<feature type="compositionally biased region" description="Low complexity" evidence="3">
    <location>
        <begin position="416"/>
        <end position="439"/>
    </location>
</feature>
<keyword evidence="8" id="KW-1185">Reference proteome</keyword>
<accession>A9VDW5</accession>
<dbReference type="eggNOG" id="KOG0791">
    <property type="taxonomic scope" value="Eukaryota"/>
</dbReference>
<evidence type="ECO:0000256" key="2">
    <source>
        <dbReference type="PROSITE-ProRule" id="PRU00192"/>
    </source>
</evidence>
<dbReference type="PROSITE" id="PS00383">
    <property type="entry name" value="TYR_PHOSPHATASE_1"/>
    <property type="match status" value="1"/>
</dbReference>
<feature type="domain" description="Tyrosine specific protein phosphatases" evidence="6">
    <location>
        <begin position="219"/>
        <end position="296"/>
    </location>
</feature>
<dbReference type="GO" id="GO:0004725">
    <property type="term" value="F:protein tyrosine phosphatase activity"/>
    <property type="evidence" value="ECO:0007669"/>
    <property type="project" value="InterPro"/>
</dbReference>
<dbReference type="PANTHER" id="PTHR19134:SF553">
    <property type="entry name" value="TYROSINE-PROTEIN PHOSPHATASE 10D-RELATED"/>
    <property type="match status" value="1"/>
</dbReference>
<evidence type="ECO:0000313" key="7">
    <source>
        <dbReference type="EMBL" id="EDQ84274.1"/>
    </source>
</evidence>
<dbReference type="PROSITE" id="PS50056">
    <property type="entry name" value="TYR_PHOSPHATASE_2"/>
    <property type="match status" value="1"/>
</dbReference>
<feature type="compositionally biased region" description="Low complexity" evidence="3">
    <location>
        <begin position="478"/>
        <end position="495"/>
    </location>
</feature>
<feature type="domain" description="SH3" evidence="4">
    <location>
        <begin position="355"/>
        <end position="415"/>
    </location>
</feature>
<dbReference type="SMART" id="SM00404">
    <property type="entry name" value="PTPc_motif"/>
    <property type="match status" value="1"/>
</dbReference>
<dbReference type="AlphaFoldDB" id="A9VDW5"/>
<dbReference type="InParanoid" id="A9VDW5"/>
<dbReference type="RefSeq" id="XP_001750904.1">
    <property type="nucleotide sequence ID" value="XM_001750852.1"/>
</dbReference>
<feature type="domain" description="Tyrosine-protein phosphatase" evidence="5">
    <location>
        <begin position="36"/>
        <end position="305"/>
    </location>
</feature>
<feature type="compositionally biased region" description="Low complexity" evidence="3">
    <location>
        <begin position="567"/>
        <end position="587"/>
    </location>
</feature>
<feature type="compositionally biased region" description="Pro residues" evidence="3">
    <location>
        <begin position="338"/>
        <end position="351"/>
    </location>
</feature>
<feature type="compositionally biased region" description="Polar residues" evidence="3">
    <location>
        <begin position="511"/>
        <end position="520"/>
    </location>
</feature>
<reference evidence="7 8" key="1">
    <citation type="journal article" date="2008" name="Nature">
        <title>The genome of the choanoflagellate Monosiga brevicollis and the origin of metazoans.</title>
        <authorList>
            <consortium name="JGI Sequencing"/>
            <person name="King N."/>
            <person name="Westbrook M.J."/>
            <person name="Young S.L."/>
            <person name="Kuo A."/>
            <person name="Abedin M."/>
            <person name="Chapman J."/>
            <person name="Fairclough S."/>
            <person name="Hellsten U."/>
            <person name="Isogai Y."/>
            <person name="Letunic I."/>
            <person name="Marr M."/>
            <person name="Pincus D."/>
            <person name="Putnam N."/>
            <person name="Rokas A."/>
            <person name="Wright K.J."/>
            <person name="Zuzow R."/>
            <person name="Dirks W."/>
            <person name="Good M."/>
            <person name="Goodstein D."/>
            <person name="Lemons D."/>
            <person name="Li W."/>
            <person name="Lyons J.B."/>
            <person name="Morris A."/>
            <person name="Nichols S."/>
            <person name="Richter D.J."/>
            <person name="Salamov A."/>
            <person name="Bork P."/>
            <person name="Lim W.A."/>
            <person name="Manning G."/>
            <person name="Miller W.T."/>
            <person name="McGinnis W."/>
            <person name="Shapiro H."/>
            <person name="Tjian R."/>
            <person name="Grigoriev I.V."/>
            <person name="Rokhsar D."/>
        </authorList>
    </citation>
    <scope>NUCLEOTIDE SEQUENCE [LARGE SCALE GENOMIC DNA]</scope>
    <source>
        <strain evidence="8">MX1 / ATCC 50154</strain>
    </source>
</reference>
<name>A9VDW5_MONBE</name>
<dbReference type="Gene3D" id="3.90.190.10">
    <property type="entry name" value="Protein tyrosine phosphatase superfamily"/>
    <property type="match status" value="1"/>
</dbReference>
<dbReference type="InterPro" id="IPR001452">
    <property type="entry name" value="SH3_domain"/>
</dbReference>
<dbReference type="PROSITE" id="PS50055">
    <property type="entry name" value="TYR_PHOSPHATASE_PTP"/>
    <property type="match status" value="1"/>
</dbReference>
<dbReference type="InterPro" id="IPR000242">
    <property type="entry name" value="PTP_cat"/>
</dbReference>
<feature type="region of interest" description="Disordered" evidence="3">
    <location>
        <begin position="318"/>
        <end position="356"/>
    </location>
</feature>
<evidence type="ECO:0000259" key="5">
    <source>
        <dbReference type="PROSITE" id="PS50055"/>
    </source>
</evidence>
<dbReference type="GeneID" id="5896180"/>
<dbReference type="SMART" id="SM00194">
    <property type="entry name" value="PTPc"/>
    <property type="match status" value="1"/>
</dbReference>
<sequence>MDKHLAPFDPASYTRLDLQQPSLDAIPPYARGRVYNRYNDILPSPASRVILPEERGDPATTYINANYLPFLGNPKAYIAAMGPLPTTIHSFLRMVIEHKTVAMVCPRSPPPQSVSAIHCPPNMRRLPCLTMFTRQVMTTNFEEKGRKKCECYWPELPQDTMEFGDIKVFNEGQQQEQFFRITRLRLERGGTIHRVTHFFYNTWPDRGVPRSDDNVMLTRGVVKMLAAVRRHRIQTDKATSPLLVHCSAGVGRTGCFVLIDQCFRLLEHNQRLDLAALIKENRRYRMAFVQTPEQFEFAWRTVAGYINFRLKTMAQAQATPSSTSSSQAPVPAARASPAPVPAAEPSPPTSPREPKEGDVLITTEAYSNPDGHDDTLSFQAGMRCILMEKSEHWWRVSMRNQDGWVLPSLLRPVGTTPVPSSGSTAAPASAKPTTKTPSAQTNTQEAAPDLFATKSTPAAEEPPTKQAALGGHDSQSGSRALSAATSASSLRSTTSPFDNPFGKEPRAAGTASPTPMQNPFSAKAGNFRRPTRSSSSSTTGGVITKNPFLASMKVKPGQKLQARPELSSSAKSSVATDATTASSMDTAPPRDDADEDEVFDDPDPAPVASPVKQQGVLEQERPLTFEEIMDRATRMDENGDELPPSDDEPETEVKKPDGVAAAVARDQPVVPTQRAPAAETTMPVSSVEKAPRPKEAYQSDLPAWTYVDEHGELRRLADLAPAYKHEFSLDQARLRHFSEIEGPAIVSHNQEWIELATGLPARALVSEA</sequence>
<organism evidence="7 8">
    <name type="scientific">Monosiga brevicollis</name>
    <name type="common">Choanoflagellate</name>
    <dbReference type="NCBI Taxonomy" id="81824"/>
    <lineage>
        <taxon>Eukaryota</taxon>
        <taxon>Choanoflagellata</taxon>
        <taxon>Craspedida</taxon>
        <taxon>Salpingoecidae</taxon>
        <taxon>Monosiga</taxon>
    </lineage>
</organism>
<dbReference type="InterPro" id="IPR016130">
    <property type="entry name" value="Tyr_Pase_AS"/>
</dbReference>
<dbReference type="InterPro" id="IPR000387">
    <property type="entry name" value="Tyr_Pase_dom"/>
</dbReference>
<feature type="compositionally biased region" description="Basic and acidic residues" evidence="3">
    <location>
        <begin position="618"/>
        <end position="637"/>
    </location>
</feature>
<feature type="region of interest" description="Disordered" evidence="3">
    <location>
        <begin position="416"/>
        <end position="696"/>
    </location>
</feature>
<dbReference type="OMA" id="YNTWPDR"/>
<protein>
    <submittedName>
        <fullName evidence="7">Uncharacterized protein</fullName>
    </submittedName>
</protein>
<dbReference type="PANTHER" id="PTHR19134">
    <property type="entry name" value="RECEPTOR-TYPE TYROSINE-PROTEIN PHOSPHATASE"/>
    <property type="match status" value="1"/>
</dbReference>
<feature type="compositionally biased region" description="Acidic residues" evidence="3">
    <location>
        <begin position="638"/>
        <end position="650"/>
    </location>
</feature>
<dbReference type="KEGG" id="mbr:MONBRDRAFT_30415"/>
<feature type="compositionally biased region" description="Low complexity" evidence="3">
    <location>
        <begin position="318"/>
        <end position="337"/>
    </location>
</feature>
<evidence type="ECO:0000256" key="3">
    <source>
        <dbReference type="SAM" id="MobiDB-lite"/>
    </source>
</evidence>
<dbReference type="InterPro" id="IPR029021">
    <property type="entry name" value="Prot-tyrosine_phosphatase-like"/>
</dbReference>
<gene>
    <name evidence="7" type="ORF">MONBRDRAFT_30415</name>
</gene>
<dbReference type="PRINTS" id="PR00700">
    <property type="entry name" value="PRTYPHPHTASE"/>
</dbReference>
<evidence type="ECO:0000313" key="8">
    <source>
        <dbReference type="Proteomes" id="UP000001357"/>
    </source>
</evidence>
<dbReference type="InterPro" id="IPR036028">
    <property type="entry name" value="SH3-like_dom_sf"/>
</dbReference>
<evidence type="ECO:0000259" key="4">
    <source>
        <dbReference type="PROSITE" id="PS50002"/>
    </source>
</evidence>
<dbReference type="PROSITE" id="PS50002">
    <property type="entry name" value="SH3"/>
    <property type="match status" value="1"/>
</dbReference>
<dbReference type="SUPFAM" id="SSF52799">
    <property type="entry name" value="(Phosphotyrosine protein) phosphatases II"/>
    <property type="match status" value="1"/>
</dbReference>
<dbReference type="CDD" id="cd00047">
    <property type="entry name" value="PTPc"/>
    <property type="match status" value="1"/>
</dbReference>
<dbReference type="Pfam" id="PF00102">
    <property type="entry name" value="Y_phosphatase"/>
    <property type="match status" value="2"/>
</dbReference>
<evidence type="ECO:0000256" key="1">
    <source>
        <dbReference type="ARBA" id="ARBA00022443"/>
    </source>
</evidence>
<dbReference type="Proteomes" id="UP000001357">
    <property type="component" value="Unassembled WGS sequence"/>
</dbReference>
<dbReference type="EMBL" id="CH991591">
    <property type="protein sequence ID" value="EDQ84274.1"/>
    <property type="molecule type" value="Genomic_DNA"/>
</dbReference>
<proteinExistence type="predicted"/>
<evidence type="ECO:0000259" key="6">
    <source>
        <dbReference type="PROSITE" id="PS50056"/>
    </source>
</evidence>
<dbReference type="InterPro" id="IPR003595">
    <property type="entry name" value="Tyr_Pase_cat"/>
</dbReference>
<dbReference type="InterPro" id="IPR050348">
    <property type="entry name" value="Protein-Tyr_Phosphatase"/>
</dbReference>